<dbReference type="EMBL" id="CP012559">
    <property type="protein sequence ID" value="ALB29914.1"/>
    <property type="molecule type" value="Genomic_DNA"/>
</dbReference>
<organism evidence="1 2">
    <name type="scientific">Companilactobacillus heilongjiangensis</name>
    <dbReference type="NCBI Taxonomy" id="1074467"/>
    <lineage>
        <taxon>Bacteria</taxon>
        <taxon>Bacillati</taxon>
        <taxon>Bacillota</taxon>
        <taxon>Bacilli</taxon>
        <taxon>Lactobacillales</taxon>
        <taxon>Lactobacillaceae</taxon>
        <taxon>Companilactobacillus</taxon>
    </lineage>
</organism>
<dbReference type="STRING" id="1074467.JP39_11410"/>
<keyword evidence="2" id="KW-1185">Reference proteome</keyword>
<evidence type="ECO:0000313" key="2">
    <source>
        <dbReference type="Proteomes" id="UP000061546"/>
    </source>
</evidence>
<accession>A0A0K2LF39</accession>
<protein>
    <submittedName>
        <fullName evidence="1">Uncharacterized protein</fullName>
    </submittedName>
</protein>
<dbReference type="AlphaFoldDB" id="A0A0K2LF39"/>
<dbReference type="KEGG" id="lhi:JP39_11410"/>
<evidence type="ECO:0000313" key="1">
    <source>
        <dbReference type="EMBL" id="ALB29914.1"/>
    </source>
</evidence>
<proteinExistence type="predicted"/>
<name>A0A0K2LF39_9LACO</name>
<reference evidence="1 2" key="1">
    <citation type="submission" date="2015-08" db="EMBL/GenBank/DDBJ databases">
        <title>Genomic sequence of Lactobacillus heilongjiangensis DSM 28069, isolated from Chinese traditional pickle.</title>
        <authorList>
            <person name="Jiang X."/>
            <person name="Zheng B."/>
            <person name="Cheng H."/>
        </authorList>
    </citation>
    <scope>NUCLEOTIDE SEQUENCE [LARGE SCALE GENOMIC DNA]</scope>
    <source>
        <strain evidence="1 2">DSM 28069</strain>
    </source>
</reference>
<dbReference type="Proteomes" id="UP000061546">
    <property type="component" value="Chromosome"/>
</dbReference>
<sequence>MGSGSGVRAGGFPALTPPGVFGDLPVYGKASNRGTRPWLGPVRTASEYSPALETAYYNTLIFF</sequence>
<gene>
    <name evidence="1" type="ORF">JP39_11410</name>
</gene>